<reference evidence="1 2" key="1">
    <citation type="journal article" date="2015" name="Appl. Environ. Microbiol.">
        <title>Two Phages, phiIPLA-RODI and phiIPLA-C1C, Lyse Mono- and Dual-Species Staphylococcal Biofilms.</title>
        <authorList>
            <person name="Gutierrez D."/>
            <person name="Vandenheuvel D."/>
            <person name="Martinez B."/>
            <person name="Rodriguez A."/>
            <person name="Lavigne R."/>
            <person name="Garcia P."/>
        </authorList>
    </citation>
    <scope>NUCLEOTIDE SEQUENCE [LARGE SCALE GENOMIC DNA]</scope>
</reference>
<evidence type="ECO:0000313" key="1">
    <source>
        <dbReference type="EMBL" id="AJA42124.1"/>
    </source>
</evidence>
<name>A0A0D3MV40_9CAUD</name>
<accession>A0A0D3MV40</accession>
<keyword evidence="2" id="KW-1185">Reference proteome</keyword>
<dbReference type="RefSeq" id="YP_009195998.1">
    <property type="nucleotide sequence ID" value="NC_028765.1"/>
</dbReference>
<dbReference type="GeneID" id="26623270"/>
<evidence type="ECO:0000313" key="2">
    <source>
        <dbReference type="Proteomes" id="UP000032690"/>
    </source>
</evidence>
<dbReference type="EMBL" id="KP027446">
    <property type="protein sequence ID" value="AJA42124.1"/>
    <property type="molecule type" value="Genomic_DNA"/>
</dbReference>
<protein>
    <submittedName>
        <fullName evidence="1">Uncharacterized protein</fullName>
    </submittedName>
</protein>
<organism evidence="1 2">
    <name type="scientific">Staphylococcus phage phiIPLA-RODI</name>
    <dbReference type="NCBI Taxonomy" id="1572703"/>
    <lineage>
        <taxon>Viruses</taxon>
        <taxon>Duplodnaviria</taxon>
        <taxon>Heunggongvirae</taxon>
        <taxon>Uroviricota</taxon>
        <taxon>Caudoviricetes</taxon>
        <taxon>Herelleviridae</taxon>
        <taxon>Twortvirinae</taxon>
        <taxon>Kayvirus</taxon>
        <taxon>Kayvirus rodi</taxon>
    </lineage>
</organism>
<dbReference type="Proteomes" id="UP000032690">
    <property type="component" value="Segment"/>
</dbReference>
<sequence length="123" mass="14350">MIDILVIHYEETNKRVLKETIQTIQNHLNDEHGLVKMTATKLSRENIEKRFNDYNIVIAENDPDSFYSYSDAVDDVYFVIDIPISYLDIHAGVEWDVDNPVDMLDRNPDFIEAMGQLNEDLML</sequence>
<dbReference type="KEGG" id="vg:26623270"/>
<proteinExistence type="predicted"/>